<dbReference type="VEuPathDB" id="FungiDB:A1Q1_00520"/>
<evidence type="ECO:0000313" key="2">
    <source>
        <dbReference type="EMBL" id="EJT50219.1"/>
    </source>
</evidence>
<feature type="compositionally biased region" description="Basic and acidic residues" evidence="1">
    <location>
        <begin position="135"/>
        <end position="146"/>
    </location>
</feature>
<reference evidence="2 3" key="1">
    <citation type="journal article" date="2012" name="Eukaryot. Cell">
        <title>Draft genome sequence of CBS 2479, the standard type strain of Trichosporon asahii.</title>
        <authorList>
            <person name="Yang R.Y."/>
            <person name="Li H.T."/>
            <person name="Zhu H."/>
            <person name="Zhou G.P."/>
            <person name="Wang M."/>
            <person name="Wang L."/>
        </authorList>
    </citation>
    <scope>NUCLEOTIDE SEQUENCE [LARGE SCALE GENOMIC DNA]</scope>
    <source>
        <strain evidence="3">ATCC 90039 / CBS 2479 / JCM 2466 / KCTC 7840 / NCYC 2677 / UAMH 7654</strain>
    </source>
</reference>
<feature type="compositionally biased region" description="Low complexity" evidence="1">
    <location>
        <begin position="250"/>
        <end position="262"/>
    </location>
</feature>
<organism evidence="2 3">
    <name type="scientific">Trichosporon asahii var. asahii (strain ATCC 90039 / CBS 2479 / JCM 2466 / KCTC 7840 / NBRC 103889/ NCYC 2677 / UAMH 7654)</name>
    <name type="common">Yeast</name>
    <dbReference type="NCBI Taxonomy" id="1186058"/>
    <lineage>
        <taxon>Eukaryota</taxon>
        <taxon>Fungi</taxon>
        <taxon>Dikarya</taxon>
        <taxon>Basidiomycota</taxon>
        <taxon>Agaricomycotina</taxon>
        <taxon>Tremellomycetes</taxon>
        <taxon>Trichosporonales</taxon>
        <taxon>Trichosporonaceae</taxon>
        <taxon>Trichosporon</taxon>
    </lineage>
</organism>
<sequence length="262" mass="27606">MLPAPSSSTSPQDPEPVAGNRRTDTPPPPVPPRSPQPPAPPPKDAPKDKPKGKPKDVKMDKAAEAAAEIGEGSGGWGAVASSSSTHESPESAAEQTPHPEEISRAIAVLTQALRPQTNLDSPTADGLEAPQLPAEIDRAPTYRAREPPSSSPIPEIPPAVSRAPSYREREDVPGPSTMPAPAYRRNDPGPTSIVVPQPSRAASRAPSYRERDAAPPQYQSEWRGSASSLSSSSSMRSERSVGGSGRVRGPRGPRTSRPSLKR</sequence>
<feature type="compositionally biased region" description="Basic and acidic residues" evidence="1">
    <location>
        <begin position="44"/>
        <end position="63"/>
    </location>
</feature>
<comment type="caution">
    <text evidence="2">The sequence shown here is derived from an EMBL/GenBank/DDBJ whole genome shotgun (WGS) entry which is preliminary data.</text>
</comment>
<feature type="compositionally biased region" description="Low complexity" evidence="1">
    <location>
        <begin position="78"/>
        <end position="94"/>
    </location>
</feature>
<feature type="compositionally biased region" description="Low complexity" evidence="1">
    <location>
        <begin position="223"/>
        <end position="235"/>
    </location>
</feature>
<evidence type="ECO:0000256" key="1">
    <source>
        <dbReference type="SAM" id="MobiDB-lite"/>
    </source>
</evidence>
<dbReference type="Proteomes" id="UP000002748">
    <property type="component" value="Unassembled WGS sequence"/>
</dbReference>
<accession>J6EZW9</accession>
<gene>
    <name evidence="2" type="ORF">A1Q1_00520</name>
</gene>
<dbReference type="KEGG" id="tasa:A1Q1_00520"/>
<name>J6EZW9_TRIAS</name>
<dbReference type="EMBL" id="ALBS01000124">
    <property type="protein sequence ID" value="EJT50219.1"/>
    <property type="molecule type" value="Genomic_DNA"/>
</dbReference>
<feature type="compositionally biased region" description="Polar residues" evidence="1">
    <location>
        <begin position="1"/>
        <end position="12"/>
    </location>
</feature>
<evidence type="ECO:0000313" key="3">
    <source>
        <dbReference type="Proteomes" id="UP000002748"/>
    </source>
</evidence>
<dbReference type="RefSeq" id="XP_014181310.1">
    <property type="nucleotide sequence ID" value="XM_014325835.1"/>
</dbReference>
<dbReference type="GeneID" id="25984034"/>
<proteinExistence type="predicted"/>
<protein>
    <submittedName>
        <fullName evidence="2">Uncharacterized protein</fullName>
    </submittedName>
</protein>
<feature type="compositionally biased region" description="Pro residues" evidence="1">
    <location>
        <begin position="25"/>
        <end position="43"/>
    </location>
</feature>
<feature type="region of interest" description="Disordered" evidence="1">
    <location>
        <begin position="1"/>
        <end position="262"/>
    </location>
</feature>
<dbReference type="HOGENOM" id="CLU_1062414_0_0_1"/>
<dbReference type="AlphaFoldDB" id="J6EZW9"/>